<name>A0ABT0C4G2_9BACT</name>
<dbReference type="RefSeq" id="WP_243326184.1">
    <property type="nucleotide sequence ID" value="NZ_JAKZMM010000043.1"/>
</dbReference>
<organism evidence="1 2">
    <name type="scientific">Parabacteroides faecalis</name>
    <dbReference type="NCBI Taxonomy" id="2924040"/>
    <lineage>
        <taxon>Bacteria</taxon>
        <taxon>Pseudomonadati</taxon>
        <taxon>Bacteroidota</taxon>
        <taxon>Bacteroidia</taxon>
        <taxon>Bacteroidales</taxon>
        <taxon>Tannerellaceae</taxon>
        <taxon>Parabacteroides</taxon>
    </lineage>
</organism>
<dbReference type="EMBL" id="JAKZMM010000043">
    <property type="protein sequence ID" value="MCJ2381783.1"/>
    <property type="molecule type" value="Genomic_DNA"/>
</dbReference>
<evidence type="ECO:0008006" key="3">
    <source>
        <dbReference type="Google" id="ProtNLM"/>
    </source>
</evidence>
<evidence type="ECO:0000313" key="2">
    <source>
        <dbReference type="Proteomes" id="UP001165444"/>
    </source>
</evidence>
<reference evidence="1 2" key="1">
    <citation type="submission" date="2022-03" db="EMBL/GenBank/DDBJ databases">
        <title>Parabacteroides sp. nov. isolated from swine feces.</title>
        <authorList>
            <person name="Bak J.E."/>
        </authorList>
    </citation>
    <scope>NUCLEOTIDE SEQUENCE [LARGE SCALE GENOMIC DNA]</scope>
    <source>
        <strain evidence="1 2">AGMB00274</strain>
    </source>
</reference>
<sequence length="52" mass="6082">MKKFNAKIGREVTYKFYPQKRFVIEKINQDGTLDLAIGVWKVLHVKIDSVCI</sequence>
<proteinExistence type="predicted"/>
<comment type="caution">
    <text evidence="1">The sequence shown here is derived from an EMBL/GenBank/DDBJ whole genome shotgun (WGS) entry which is preliminary data.</text>
</comment>
<dbReference type="Proteomes" id="UP001165444">
    <property type="component" value="Unassembled WGS sequence"/>
</dbReference>
<evidence type="ECO:0000313" key="1">
    <source>
        <dbReference type="EMBL" id="MCJ2381783.1"/>
    </source>
</evidence>
<gene>
    <name evidence="1" type="ORF">MUN53_14415</name>
</gene>
<protein>
    <recommendedName>
        <fullName evidence="3">Transposase</fullName>
    </recommendedName>
</protein>
<keyword evidence="2" id="KW-1185">Reference proteome</keyword>
<accession>A0ABT0C4G2</accession>